<sequence length="405" mass="45855">MLSFPDTSSKSSRNRPRDEVFIAKVWQKLKEGQGIRKEMVHGPVTATQGNEEAGEAPNEQEMPKDTPESKAKTFLLPSITARTDEVTTILRSDNGSVTSVDHLNNPVSGLSITPSIIRSFPVEPKSLFSRVSRVFREKPPHIYDEVDVRAPADVKKDFKLTQPQHIKTSDMMSPFFEGVQAYSRKSHLHDIKTGSPSFVAVEVQAGEFLFEPEDEFAEEEGDPMLSKISQAPFRNQHLHDLECLFWILTYFTFANHPSDEEMDKELIHGRLYDFHTLFPYPLRRPQDVLVRLLFLKGGRTIRTMVTRLFPKKFQALSKKLYFIAGDLKREYERIERNTQELLAEEPLALYDRALACLNALLHSSGSDAAWLGDVVSLFDTRSSHLGGEPTKVTPVATGSLSVFFL</sequence>
<evidence type="ECO:0000313" key="2">
    <source>
        <dbReference type="EMBL" id="KAK7024390.1"/>
    </source>
</evidence>
<proteinExistence type="predicted"/>
<accession>A0AAW0BCZ1</accession>
<organism evidence="2 3">
    <name type="scientific">Paramarasmius palmivorus</name>
    <dbReference type="NCBI Taxonomy" id="297713"/>
    <lineage>
        <taxon>Eukaryota</taxon>
        <taxon>Fungi</taxon>
        <taxon>Dikarya</taxon>
        <taxon>Basidiomycota</taxon>
        <taxon>Agaricomycotina</taxon>
        <taxon>Agaricomycetes</taxon>
        <taxon>Agaricomycetidae</taxon>
        <taxon>Agaricales</taxon>
        <taxon>Marasmiineae</taxon>
        <taxon>Marasmiaceae</taxon>
        <taxon>Paramarasmius</taxon>
    </lineage>
</organism>
<reference evidence="2 3" key="1">
    <citation type="submission" date="2024-01" db="EMBL/GenBank/DDBJ databases">
        <title>A draft genome for a cacao thread blight-causing isolate of Paramarasmius palmivorus.</title>
        <authorList>
            <person name="Baruah I.K."/>
            <person name="Bukari Y."/>
            <person name="Amoako-Attah I."/>
            <person name="Meinhardt L.W."/>
            <person name="Bailey B.A."/>
            <person name="Cohen S.P."/>
        </authorList>
    </citation>
    <scope>NUCLEOTIDE SEQUENCE [LARGE SCALE GENOMIC DNA]</scope>
    <source>
        <strain evidence="2 3">GH-12</strain>
    </source>
</reference>
<evidence type="ECO:0000256" key="1">
    <source>
        <dbReference type="SAM" id="MobiDB-lite"/>
    </source>
</evidence>
<evidence type="ECO:0008006" key="4">
    <source>
        <dbReference type="Google" id="ProtNLM"/>
    </source>
</evidence>
<name>A0AAW0BCZ1_9AGAR</name>
<dbReference type="AlphaFoldDB" id="A0AAW0BCZ1"/>
<keyword evidence="3" id="KW-1185">Reference proteome</keyword>
<comment type="caution">
    <text evidence="2">The sequence shown here is derived from an EMBL/GenBank/DDBJ whole genome shotgun (WGS) entry which is preliminary data.</text>
</comment>
<gene>
    <name evidence="2" type="ORF">VNI00_016331</name>
</gene>
<dbReference type="EMBL" id="JAYKXP010000125">
    <property type="protein sequence ID" value="KAK7024390.1"/>
    <property type="molecule type" value="Genomic_DNA"/>
</dbReference>
<feature type="region of interest" description="Disordered" evidence="1">
    <location>
        <begin position="34"/>
        <end position="69"/>
    </location>
</feature>
<protein>
    <recommendedName>
        <fullName evidence="4">Fungal-type protein kinase domain-containing protein</fullName>
    </recommendedName>
</protein>
<evidence type="ECO:0000313" key="3">
    <source>
        <dbReference type="Proteomes" id="UP001383192"/>
    </source>
</evidence>
<dbReference type="Proteomes" id="UP001383192">
    <property type="component" value="Unassembled WGS sequence"/>
</dbReference>